<name>A0A2Z4IDH3_9BACT</name>
<organism evidence="4 5">
    <name type="scientific">Echinicola strongylocentroti</name>
    <dbReference type="NCBI Taxonomy" id="1795355"/>
    <lineage>
        <taxon>Bacteria</taxon>
        <taxon>Pseudomonadati</taxon>
        <taxon>Bacteroidota</taxon>
        <taxon>Cytophagia</taxon>
        <taxon>Cytophagales</taxon>
        <taxon>Cyclobacteriaceae</taxon>
        <taxon>Echinicola</taxon>
    </lineage>
</organism>
<dbReference type="Proteomes" id="UP000248688">
    <property type="component" value="Chromosome"/>
</dbReference>
<dbReference type="RefSeq" id="WP_112782492.1">
    <property type="nucleotide sequence ID" value="NZ_CP030041.1"/>
</dbReference>
<evidence type="ECO:0000256" key="1">
    <source>
        <dbReference type="ARBA" id="ARBA00022630"/>
    </source>
</evidence>
<evidence type="ECO:0000313" key="4">
    <source>
        <dbReference type="EMBL" id="AWW29072.1"/>
    </source>
</evidence>
<reference evidence="4 5" key="1">
    <citation type="submission" date="2018-06" db="EMBL/GenBank/DDBJ databases">
        <title>Echinicola strongylocentroti sp. nov., isolated from a sea urchin Strongylocentrotus intermedius.</title>
        <authorList>
            <person name="Bae S.S."/>
        </authorList>
    </citation>
    <scope>NUCLEOTIDE SEQUENCE [LARGE SCALE GENOMIC DNA]</scope>
    <source>
        <strain evidence="4 5">MEBiC08714</strain>
    </source>
</reference>
<dbReference type="Pfam" id="PF07992">
    <property type="entry name" value="Pyr_redox_2"/>
    <property type="match status" value="1"/>
</dbReference>
<dbReference type="GO" id="GO:0016491">
    <property type="term" value="F:oxidoreductase activity"/>
    <property type="evidence" value="ECO:0007669"/>
    <property type="project" value="UniProtKB-KW"/>
</dbReference>
<dbReference type="Gene3D" id="3.50.50.60">
    <property type="entry name" value="FAD/NAD(P)-binding domain"/>
    <property type="match status" value="2"/>
</dbReference>
<dbReference type="KEGG" id="est:DN752_02360"/>
<dbReference type="InterPro" id="IPR050097">
    <property type="entry name" value="Ferredoxin-NADP_redctase_2"/>
</dbReference>
<accession>A0A2Z4IDH3</accession>
<dbReference type="OrthoDB" id="9806179at2"/>
<keyword evidence="1" id="KW-0285">Flavoprotein</keyword>
<keyword evidence="5" id="KW-1185">Reference proteome</keyword>
<proteinExistence type="predicted"/>
<dbReference type="AlphaFoldDB" id="A0A2Z4IDH3"/>
<evidence type="ECO:0000313" key="5">
    <source>
        <dbReference type="Proteomes" id="UP000248688"/>
    </source>
</evidence>
<dbReference type="InterPro" id="IPR023753">
    <property type="entry name" value="FAD/NAD-binding_dom"/>
</dbReference>
<feature type="domain" description="FAD/NAD(P)-binding" evidence="3">
    <location>
        <begin position="6"/>
        <end position="285"/>
    </location>
</feature>
<dbReference type="PRINTS" id="PR00368">
    <property type="entry name" value="FADPNR"/>
</dbReference>
<evidence type="ECO:0000259" key="3">
    <source>
        <dbReference type="Pfam" id="PF07992"/>
    </source>
</evidence>
<protein>
    <submittedName>
        <fullName evidence="4">NAD(P)/FAD-dependent oxidoreductase</fullName>
    </submittedName>
</protein>
<dbReference type="PRINTS" id="PR00469">
    <property type="entry name" value="PNDRDTASEII"/>
</dbReference>
<keyword evidence="2" id="KW-0560">Oxidoreductase</keyword>
<gene>
    <name evidence="4" type="ORF">DN752_02360</name>
</gene>
<sequence length="299" mass="32191">MNDNTYDAIIIGGSYAGLSAALALGRSLRSTLILDSGTPCNKQTPYSHNFLTQDGKSPSEIAAVALEQVLQYPTVQINHEEVIDAQKVGDVFELQTSSGRVYIAKKLLFATGIKDQIPDMEGFAACWGISVIHCPYCHGYEVKKLPTAIMANGDKAFHMGKLLQNWTDQITLLTNGESQLTTEQHGQLEKDGLRILTQKVASLQHQNGQLESIQLTDGSALDFPVMYAALPFSQSSELISKLGCEINEHGHVTVSGKQETTIPGIYAAGDNTNPLRAVSMAVSSGTTAGAMINFDLLGF</sequence>
<dbReference type="InterPro" id="IPR036188">
    <property type="entry name" value="FAD/NAD-bd_sf"/>
</dbReference>
<dbReference type="PANTHER" id="PTHR48105">
    <property type="entry name" value="THIOREDOXIN REDUCTASE 1-RELATED-RELATED"/>
    <property type="match status" value="1"/>
</dbReference>
<dbReference type="EMBL" id="CP030041">
    <property type="protein sequence ID" value="AWW29072.1"/>
    <property type="molecule type" value="Genomic_DNA"/>
</dbReference>
<dbReference type="SUPFAM" id="SSF51905">
    <property type="entry name" value="FAD/NAD(P)-binding domain"/>
    <property type="match status" value="1"/>
</dbReference>
<evidence type="ECO:0000256" key="2">
    <source>
        <dbReference type="ARBA" id="ARBA00023002"/>
    </source>
</evidence>